<dbReference type="Proteomes" id="UP000310754">
    <property type="component" value="Unassembled WGS sequence"/>
</dbReference>
<dbReference type="Gene3D" id="3.30.300.20">
    <property type="match status" value="2"/>
</dbReference>
<dbReference type="InterPro" id="IPR004087">
    <property type="entry name" value="KH_dom"/>
</dbReference>
<keyword evidence="6 7" id="KW-0804">Transcription</keyword>
<dbReference type="SUPFAM" id="SSF50249">
    <property type="entry name" value="Nucleic acid-binding proteins"/>
    <property type="match status" value="1"/>
</dbReference>
<evidence type="ECO:0000256" key="2">
    <source>
        <dbReference type="ARBA" id="ARBA00022490"/>
    </source>
</evidence>
<dbReference type="GO" id="GO:0003700">
    <property type="term" value="F:DNA-binding transcription factor activity"/>
    <property type="evidence" value="ECO:0007669"/>
    <property type="project" value="InterPro"/>
</dbReference>
<comment type="function">
    <text evidence="7">Participates in both transcription termination and antitermination.</text>
</comment>
<dbReference type="InterPro" id="IPR015946">
    <property type="entry name" value="KH_dom-like_a/b"/>
</dbReference>
<dbReference type="InterPro" id="IPR058582">
    <property type="entry name" value="KH_NusA_2nd"/>
</dbReference>
<dbReference type="InterPro" id="IPR010214">
    <property type="entry name" value="Tscrpt_termin_fac_NusA_C_rpt"/>
</dbReference>
<evidence type="ECO:0000256" key="3">
    <source>
        <dbReference type="ARBA" id="ARBA00022814"/>
    </source>
</evidence>
<dbReference type="Gene3D" id="2.40.50.140">
    <property type="entry name" value="Nucleic acid-binding proteins"/>
    <property type="match status" value="1"/>
</dbReference>
<dbReference type="EMBL" id="SSOA01000007">
    <property type="protein sequence ID" value="THF48892.1"/>
    <property type="molecule type" value="Genomic_DNA"/>
</dbReference>
<dbReference type="InterPro" id="IPR010995">
    <property type="entry name" value="DNA_repair_Rad51/TF_NusA_a-hlx"/>
</dbReference>
<dbReference type="Gene3D" id="1.10.150.20">
    <property type="entry name" value="5' to 3' exonuclease, C-terminal subdomain"/>
    <property type="match status" value="2"/>
</dbReference>
<comment type="similarity">
    <text evidence="7">Belongs to the NusA family.</text>
</comment>
<dbReference type="GO" id="GO:0006353">
    <property type="term" value="P:DNA-templated transcription termination"/>
    <property type="evidence" value="ECO:0007669"/>
    <property type="project" value="UniProtKB-UniRule"/>
</dbReference>
<dbReference type="SMART" id="SM00322">
    <property type="entry name" value="KH"/>
    <property type="match status" value="2"/>
</dbReference>
<dbReference type="InterPro" id="IPR009019">
    <property type="entry name" value="KH_sf_prok-type"/>
</dbReference>
<reference evidence="10 11" key="1">
    <citation type="submission" date="2019-04" db="EMBL/GenBank/DDBJ databases">
        <title>Rhizobium terrae sp. nov., isolated from a paddy soil.</title>
        <authorList>
            <person name="Lin S.-Y."/>
            <person name="Hameed A."/>
            <person name="Huang H.-I."/>
            <person name="Young C.-C."/>
        </authorList>
    </citation>
    <scope>NUCLEOTIDE SEQUENCE [LARGE SCALE GENOMIC DNA]</scope>
    <source>
        <strain evidence="10 11">CC-HIH110</strain>
    </source>
</reference>
<comment type="subcellular location">
    <subcellularLocation>
        <location evidence="7">Cytoplasm</location>
    </subcellularLocation>
</comment>
<dbReference type="Gene3D" id="3.30.1480.10">
    <property type="entry name" value="NusA, N-terminal domain"/>
    <property type="match status" value="1"/>
</dbReference>
<dbReference type="HAMAP" id="MF_00945_B">
    <property type="entry name" value="NusA_B"/>
    <property type="match status" value="1"/>
</dbReference>
<dbReference type="Pfam" id="PF08529">
    <property type="entry name" value="NusA_N"/>
    <property type="match status" value="1"/>
</dbReference>
<dbReference type="PROSITE" id="PS50084">
    <property type="entry name" value="KH_TYPE_1"/>
    <property type="match status" value="1"/>
</dbReference>
<dbReference type="SMART" id="SM00316">
    <property type="entry name" value="S1"/>
    <property type="match status" value="1"/>
</dbReference>
<feature type="region of interest" description="Disordered" evidence="8">
    <location>
        <begin position="520"/>
        <end position="541"/>
    </location>
</feature>
<dbReference type="Pfam" id="PF26594">
    <property type="entry name" value="KH_NusA_2nd"/>
    <property type="match status" value="1"/>
</dbReference>
<dbReference type="InterPro" id="IPR012340">
    <property type="entry name" value="NA-bd_OB-fold"/>
</dbReference>
<dbReference type="InterPro" id="IPR013735">
    <property type="entry name" value="TF_NusA_N"/>
</dbReference>
<keyword evidence="5 7" id="KW-0805">Transcription regulation</keyword>
<feature type="compositionally biased region" description="Acidic residues" evidence="8">
    <location>
        <begin position="525"/>
        <end position="535"/>
    </location>
</feature>
<keyword evidence="11" id="KW-1185">Reference proteome</keyword>
<dbReference type="InterPro" id="IPR030842">
    <property type="entry name" value="TF_NusA_bacterial"/>
</dbReference>
<proteinExistence type="inferred from homology"/>
<organism evidence="10 11">
    <name type="scientific">Allorhizobium terrae</name>
    <dbReference type="NCBI Taxonomy" id="1848972"/>
    <lineage>
        <taxon>Bacteria</taxon>
        <taxon>Pseudomonadati</taxon>
        <taxon>Pseudomonadota</taxon>
        <taxon>Alphaproteobacteria</taxon>
        <taxon>Hyphomicrobiales</taxon>
        <taxon>Rhizobiaceae</taxon>
        <taxon>Rhizobium/Agrobacterium group</taxon>
        <taxon>Allorhizobium</taxon>
    </lineage>
</organism>
<dbReference type="CDD" id="cd22529">
    <property type="entry name" value="KH-II_NusA_rpt2"/>
    <property type="match status" value="1"/>
</dbReference>
<dbReference type="PANTHER" id="PTHR22648:SF0">
    <property type="entry name" value="TRANSCRIPTION TERMINATION_ANTITERMINATION PROTEIN NUSA"/>
    <property type="match status" value="1"/>
</dbReference>
<dbReference type="CDD" id="cd02134">
    <property type="entry name" value="KH-II_NusA_rpt1"/>
    <property type="match status" value="1"/>
</dbReference>
<gene>
    <name evidence="7 10" type="primary">nusA</name>
    <name evidence="10" type="ORF">E6C51_13485</name>
</gene>
<dbReference type="PROSITE" id="PS50126">
    <property type="entry name" value="S1"/>
    <property type="match status" value="1"/>
</dbReference>
<evidence type="ECO:0000259" key="9">
    <source>
        <dbReference type="PROSITE" id="PS50126"/>
    </source>
</evidence>
<dbReference type="NCBIfam" id="TIGR01953">
    <property type="entry name" value="NusA"/>
    <property type="match status" value="1"/>
</dbReference>
<keyword evidence="2 7" id="KW-0963">Cytoplasm</keyword>
<dbReference type="SUPFAM" id="SSF69705">
    <property type="entry name" value="Transcription factor NusA, N-terminal domain"/>
    <property type="match status" value="1"/>
</dbReference>
<evidence type="ECO:0000256" key="5">
    <source>
        <dbReference type="ARBA" id="ARBA00023015"/>
    </source>
</evidence>
<dbReference type="InterPro" id="IPR036555">
    <property type="entry name" value="NusA_N_sf"/>
</dbReference>
<dbReference type="InterPro" id="IPR025249">
    <property type="entry name" value="TF_NusA_KH_1st"/>
</dbReference>
<keyword evidence="4 7" id="KW-0694">RNA-binding</keyword>
<evidence type="ECO:0000256" key="6">
    <source>
        <dbReference type="ARBA" id="ARBA00023163"/>
    </source>
</evidence>
<dbReference type="RefSeq" id="WP_146932624.1">
    <property type="nucleotide sequence ID" value="NZ_SSOA01000007.1"/>
</dbReference>
<comment type="caution">
    <text evidence="10">The sequence shown here is derived from an EMBL/GenBank/DDBJ whole genome shotgun (WGS) entry which is preliminary data.</text>
</comment>
<protein>
    <recommendedName>
        <fullName evidence="7">Transcription termination/antitermination protein NusA</fullName>
    </recommendedName>
</protein>
<comment type="subunit">
    <text evidence="7">Monomer. Binds directly to the core enzyme of the DNA-dependent RNA polymerase and to nascent RNA.</text>
</comment>
<dbReference type="InterPro" id="IPR010213">
    <property type="entry name" value="TF_NusA"/>
</dbReference>
<dbReference type="CDD" id="cd04455">
    <property type="entry name" value="S1_NusA"/>
    <property type="match status" value="1"/>
</dbReference>
<dbReference type="PANTHER" id="PTHR22648">
    <property type="entry name" value="TRANSCRIPTION TERMINATION FACTOR NUSA"/>
    <property type="match status" value="1"/>
</dbReference>
<dbReference type="GO" id="GO:0000166">
    <property type="term" value="F:nucleotide binding"/>
    <property type="evidence" value="ECO:0007669"/>
    <property type="project" value="InterPro"/>
</dbReference>
<name>A0A4S3ZT78_9HYPH</name>
<sequence>MAVSANRLELLQIADAVAREKVIDREIVLAAMADAIQKAARSRYGSETNIRADINSKTGEIRLQRLLEVVETVEDYGTQIALPLARDRNVDAKLGDFIADPLPPMDFGRIAAQSAKQVIVQKVREAERDRQYDEFKDRVGEIINGTVKRVEYGNVIVDLGRGEGIIRRDEMIPREAMRYGDRVRAFVYDVRREQRGPQIFLSRTHPQFMVKLFTMEVPEIYDGIIQIKSVARDPGSRAKIAVISNDSSIDPVGACVGMRGSRVQAVVGELQGEKIDIIPWSADPASFIVNALQPAEVAKVVLDEDAERIEVVVPDEQLSLAIGRRGQNVRLASQLTGWDIDIMTEAEESERRQKEFNERTNLFMEALDVDEMVGQVLASEGFAQVEELAYANIDEISSIDGFDGDTAEEIQTRAREYIEKIEAEFDAKRKELGVADELRQISGMTSQMMVALGEDGIKTIEDFAGCASDDLVGWTERKDGETKKFEGLFSKLDVSRQEAERMVIQARLLAGWITEDEAQAQAEAVEADGEEEGADEAERSA</sequence>
<dbReference type="FunFam" id="3.30.300.20:FF:000005">
    <property type="entry name" value="Transcription termination/antitermination protein NusA"/>
    <property type="match status" value="1"/>
</dbReference>
<accession>A0A4S3ZT78</accession>
<dbReference type="SUPFAM" id="SSF54814">
    <property type="entry name" value="Prokaryotic type KH domain (KH-domain type II)"/>
    <property type="match status" value="2"/>
</dbReference>
<keyword evidence="3 7" id="KW-0889">Transcription antitermination</keyword>
<evidence type="ECO:0000256" key="7">
    <source>
        <dbReference type="HAMAP-Rule" id="MF_00945"/>
    </source>
</evidence>
<evidence type="ECO:0000256" key="8">
    <source>
        <dbReference type="SAM" id="MobiDB-lite"/>
    </source>
</evidence>
<dbReference type="FunFam" id="3.30.300.20:FF:000002">
    <property type="entry name" value="Transcription termination/antitermination protein NusA"/>
    <property type="match status" value="1"/>
</dbReference>
<dbReference type="FunFam" id="2.40.50.140:FF:000058">
    <property type="entry name" value="Transcription termination/antitermination protein NusA"/>
    <property type="match status" value="1"/>
</dbReference>
<dbReference type="Pfam" id="PF00575">
    <property type="entry name" value="S1"/>
    <property type="match status" value="1"/>
</dbReference>
<evidence type="ECO:0000313" key="10">
    <source>
        <dbReference type="EMBL" id="THF48892.1"/>
    </source>
</evidence>
<evidence type="ECO:0000256" key="4">
    <source>
        <dbReference type="ARBA" id="ARBA00022884"/>
    </source>
</evidence>
<feature type="domain" description="S1 motif" evidence="9">
    <location>
        <begin position="140"/>
        <end position="204"/>
    </location>
</feature>
<evidence type="ECO:0000256" key="1">
    <source>
        <dbReference type="ARBA" id="ARBA00022472"/>
    </source>
</evidence>
<dbReference type="GO" id="GO:0005829">
    <property type="term" value="C:cytosol"/>
    <property type="evidence" value="ECO:0007669"/>
    <property type="project" value="TreeGrafter"/>
</dbReference>
<keyword evidence="1 7" id="KW-0806">Transcription termination</keyword>
<dbReference type="Pfam" id="PF13184">
    <property type="entry name" value="KH_NusA_1st"/>
    <property type="match status" value="1"/>
</dbReference>
<dbReference type="GO" id="GO:0031564">
    <property type="term" value="P:transcription antitermination"/>
    <property type="evidence" value="ECO:0007669"/>
    <property type="project" value="UniProtKB-UniRule"/>
</dbReference>
<dbReference type="AlphaFoldDB" id="A0A4S3ZT78"/>
<dbReference type="InterPro" id="IPR003029">
    <property type="entry name" value="S1_domain"/>
</dbReference>
<dbReference type="GO" id="GO:0003723">
    <property type="term" value="F:RNA binding"/>
    <property type="evidence" value="ECO:0007669"/>
    <property type="project" value="UniProtKB-UniRule"/>
</dbReference>
<dbReference type="SUPFAM" id="SSF47794">
    <property type="entry name" value="Rad51 N-terminal domain-like"/>
    <property type="match status" value="1"/>
</dbReference>
<dbReference type="NCBIfam" id="TIGR01954">
    <property type="entry name" value="nusA_Cterm_rpt"/>
    <property type="match status" value="1"/>
</dbReference>
<evidence type="ECO:0000313" key="11">
    <source>
        <dbReference type="Proteomes" id="UP000310754"/>
    </source>
</evidence>
<dbReference type="Pfam" id="PF14520">
    <property type="entry name" value="HHH_5"/>
    <property type="match status" value="1"/>
</dbReference>